<dbReference type="Proteomes" id="UP000281084">
    <property type="component" value="Unassembled WGS sequence"/>
</dbReference>
<protein>
    <recommendedName>
        <fullName evidence="3">Bacterial Ig domain-containing protein</fullName>
    </recommendedName>
</protein>
<sequence length="361" mass="39086">MKINKFNLLEPAQFNLIDLFTLYKNFLSALQIQLTPTTPEIIESQAYLVGTADPYATVVLVATDVEYRVRADAHGNWNIENLMINGGSLTLYAVNSFGFRSEEISIAVIPAPEIVTAPAVPVILEQGAYLSGTADANVTIVIHAEGVEYRIATDADGHWSIENPIINGGSLMLYAESDSGLQSEQIGLAILIPEIPKMPEIPQVMVNGDILSGTASAQHKVIVTVNAQEYVTYSDASGQWAMDNPIKYGGFASIVTENEQGIRSPEIQVAKLAFFENETEVQITDILLFAEEANSSEELTNSDDVATSVDLSALLTAHQEDMLYADHAVATSSVHSQSIPLHTAMTSTLLDDGLQQNNWIG</sequence>
<accession>A0A3A8GMK8</accession>
<organism evidence="1 2">
    <name type="scientific">Acinetobacter cumulans</name>
    <dbReference type="NCBI Taxonomy" id="2136182"/>
    <lineage>
        <taxon>Bacteria</taxon>
        <taxon>Pseudomonadati</taxon>
        <taxon>Pseudomonadota</taxon>
        <taxon>Gammaproteobacteria</taxon>
        <taxon>Moraxellales</taxon>
        <taxon>Moraxellaceae</taxon>
        <taxon>Acinetobacter</taxon>
    </lineage>
</organism>
<evidence type="ECO:0000313" key="2">
    <source>
        <dbReference type="Proteomes" id="UP000281084"/>
    </source>
</evidence>
<evidence type="ECO:0000313" key="1">
    <source>
        <dbReference type="EMBL" id="RKG55121.1"/>
    </source>
</evidence>
<dbReference type="RefSeq" id="WP_120366688.1">
    <property type="nucleotide sequence ID" value="NZ_RAXZ01000002.1"/>
</dbReference>
<dbReference type="AlphaFoldDB" id="A0A3A8GMK8"/>
<dbReference type="Gene3D" id="2.60.40.10">
    <property type="entry name" value="Immunoglobulins"/>
    <property type="match status" value="1"/>
</dbReference>
<gene>
    <name evidence="1" type="ORF">D7V64_02030</name>
</gene>
<evidence type="ECO:0008006" key="3">
    <source>
        <dbReference type="Google" id="ProtNLM"/>
    </source>
</evidence>
<dbReference type="InterPro" id="IPR013783">
    <property type="entry name" value="Ig-like_fold"/>
</dbReference>
<reference evidence="1 2" key="1">
    <citation type="submission" date="2018-09" db="EMBL/GenBank/DDBJ databases">
        <title>The draft genome of Acinetobacter spp. strains.</title>
        <authorList>
            <person name="Qin J."/>
            <person name="Feng Y."/>
            <person name="Zong Z."/>
        </authorList>
    </citation>
    <scope>NUCLEOTIDE SEQUENCE [LARGE SCALE GENOMIC DNA]</scope>
    <source>
        <strain evidence="1 2">WCHAc060002</strain>
    </source>
</reference>
<proteinExistence type="predicted"/>
<dbReference type="EMBL" id="RAXZ01000002">
    <property type="protein sequence ID" value="RKG55121.1"/>
    <property type="molecule type" value="Genomic_DNA"/>
</dbReference>
<comment type="caution">
    <text evidence="1">The sequence shown here is derived from an EMBL/GenBank/DDBJ whole genome shotgun (WGS) entry which is preliminary data.</text>
</comment>
<name>A0A3A8GMK8_9GAMM</name>